<sequence>MWGWRPENWGEFSVKSAYVQLVNLLLAENCMSFSEERAFKTIWKSPAPSKVIG</sequence>
<reference evidence="1 3" key="2">
    <citation type="journal article" date="2017" name="Front. Plant Sci.">
        <title>Gene Classification and Mining of Molecular Markers Useful in Red Clover (Trifolium pratense) Breeding.</title>
        <authorList>
            <person name="Istvanek J."/>
            <person name="Dluhosova J."/>
            <person name="Dluhos P."/>
            <person name="Patkova L."/>
            <person name="Nedelnik J."/>
            <person name="Repkova J."/>
        </authorList>
    </citation>
    <scope>NUCLEOTIDE SEQUENCE [LARGE SCALE GENOMIC DNA]</scope>
    <source>
        <strain evidence="3">cv. Tatra</strain>
        <tissue evidence="1">Young leaves</tissue>
    </source>
</reference>
<dbReference type="Proteomes" id="UP000236291">
    <property type="component" value="Unassembled WGS sequence"/>
</dbReference>
<feature type="non-terminal residue" evidence="1">
    <location>
        <position position="53"/>
    </location>
</feature>
<evidence type="ECO:0000313" key="3">
    <source>
        <dbReference type="Proteomes" id="UP000236291"/>
    </source>
</evidence>
<organism evidence="1 3">
    <name type="scientific">Trifolium pratense</name>
    <name type="common">Red clover</name>
    <dbReference type="NCBI Taxonomy" id="57577"/>
    <lineage>
        <taxon>Eukaryota</taxon>
        <taxon>Viridiplantae</taxon>
        <taxon>Streptophyta</taxon>
        <taxon>Embryophyta</taxon>
        <taxon>Tracheophyta</taxon>
        <taxon>Spermatophyta</taxon>
        <taxon>Magnoliopsida</taxon>
        <taxon>eudicotyledons</taxon>
        <taxon>Gunneridae</taxon>
        <taxon>Pentapetalae</taxon>
        <taxon>rosids</taxon>
        <taxon>fabids</taxon>
        <taxon>Fabales</taxon>
        <taxon>Fabaceae</taxon>
        <taxon>Papilionoideae</taxon>
        <taxon>50 kb inversion clade</taxon>
        <taxon>NPAAA clade</taxon>
        <taxon>Hologalegina</taxon>
        <taxon>IRL clade</taxon>
        <taxon>Trifolieae</taxon>
        <taxon>Trifolium</taxon>
    </lineage>
</organism>
<evidence type="ECO:0000313" key="2">
    <source>
        <dbReference type="EMBL" id="PNX98165.1"/>
    </source>
</evidence>
<dbReference type="EMBL" id="ASHM01016353">
    <property type="protein sequence ID" value="PNX98165.1"/>
    <property type="molecule type" value="Genomic_DNA"/>
</dbReference>
<comment type="caution">
    <text evidence="1">The sequence shown here is derived from an EMBL/GenBank/DDBJ whole genome shotgun (WGS) entry which is preliminary data.</text>
</comment>
<name>A0A2K3MH83_TRIPR</name>
<gene>
    <name evidence="2" type="ORF">L195_g021407</name>
    <name evidence="1" type="ORF">L195_g046254</name>
</gene>
<dbReference type="AlphaFoldDB" id="A0A2K3MH83"/>
<dbReference type="EMBL" id="ASHM01061889">
    <property type="protein sequence ID" value="PNX90131.1"/>
    <property type="molecule type" value="Genomic_DNA"/>
</dbReference>
<protein>
    <submittedName>
        <fullName evidence="1">Uncharacterized protein</fullName>
    </submittedName>
</protein>
<reference evidence="1 3" key="1">
    <citation type="journal article" date="2014" name="Am. J. Bot.">
        <title>Genome assembly and annotation for red clover (Trifolium pratense; Fabaceae).</title>
        <authorList>
            <person name="Istvanek J."/>
            <person name="Jaros M."/>
            <person name="Krenek A."/>
            <person name="Repkova J."/>
        </authorList>
    </citation>
    <scope>NUCLEOTIDE SEQUENCE [LARGE SCALE GENOMIC DNA]</scope>
    <source>
        <strain evidence="3">cv. Tatra</strain>
        <tissue evidence="1">Young leaves</tissue>
    </source>
</reference>
<accession>A0A2K3MH83</accession>
<proteinExistence type="predicted"/>
<evidence type="ECO:0000313" key="1">
    <source>
        <dbReference type="EMBL" id="PNX90131.1"/>
    </source>
</evidence>